<reference evidence="7 8" key="1">
    <citation type="submission" date="2019-02" db="EMBL/GenBank/DDBJ databases">
        <title>Deep-cultivation of Planctomycetes and their phenomic and genomic characterization uncovers novel biology.</title>
        <authorList>
            <person name="Wiegand S."/>
            <person name="Jogler M."/>
            <person name="Boedeker C."/>
            <person name="Pinto D."/>
            <person name="Vollmers J."/>
            <person name="Rivas-Marin E."/>
            <person name="Kohn T."/>
            <person name="Peeters S.H."/>
            <person name="Heuer A."/>
            <person name="Rast P."/>
            <person name="Oberbeckmann S."/>
            <person name="Bunk B."/>
            <person name="Jeske O."/>
            <person name="Meyerdierks A."/>
            <person name="Storesund J.E."/>
            <person name="Kallscheuer N."/>
            <person name="Luecker S."/>
            <person name="Lage O.M."/>
            <person name="Pohl T."/>
            <person name="Merkel B.J."/>
            <person name="Hornburger P."/>
            <person name="Mueller R.-W."/>
            <person name="Bruemmer F."/>
            <person name="Labrenz M."/>
            <person name="Spormann A.M."/>
            <person name="Op Den Camp H."/>
            <person name="Overmann J."/>
            <person name="Amann R."/>
            <person name="Jetten M.S.M."/>
            <person name="Mascher T."/>
            <person name="Medema M.H."/>
            <person name="Devos D.P."/>
            <person name="Kaster A.-K."/>
            <person name="Ovreas L."/>
            <person name="Rohde M."/>
            <person name="Galperin M.Y."/>
            <person name="Jogler C."/>
        </authorList>
    </citation>
    <scope>NUCLEOTIDE SEQUENCE [LARGE SCALE GENOMIC DNA]</scope>
    <source>
        <strain evidence="7 8">Q31b</strain>
    </source>
</reference>
<organism evidence="7 8">
    <name type="scientific">Novipirellula aureliae</name>
    <dbReference type="NCBI Taxonomy" id="2527966"/>
    <lineage>
        <taxon>Bacteria</taxon>
        <taxon>Pseudomonadati</taxon>
        <taxon>Planctomycetota</taxon>
        <taxon>Planctomycetia</taxon>
        <taxon>Pirellulales</taxon>
        <taxon>Pirellulaceae</taxon>
        <taxon>Novipirellula</taxon>
    </lineage>
</organism>
<dbReference type="RefSeq" id="WP_146599845.1">
    <property type="nucleotide sequence ID" value="NZ_SJPY01000003.1"/>
</dbReference>
<comment type="caution">
    <text evidence="7">The sequence shown here is derived from an EMBL/GenBank/DDBJ whole genome shotgun (WGS) entry which is preliminary data.</text>
</comment>
<evidence type="ECO:0000313" key="8">
    <source>
        <dbReference type="Proteomes" id="UP000315471"/>
    </source>
</evidence>
<feature type="transmembrane region" description="Helical" evidence="6">
    <location>
        <begin position="148"/>
        <end position="169"/>
    </location>
</feature>
<dbReference type="GO" id="GO:0016020">
    <property type="term" value="C:membrane"/>
    <property type="evidence" value="ECO:0007669"/>
    <property type="project" value="UniProtKB-SubCell"/>
</dbReference>
<keyword evidence="3 6" id="KW-1133">Transmembrane helix</keyword>
<evidence type="ECO:0000256" key="2">
    <source>
        <dbReference type="ARBA" id="ARBA00022692"/>
    </source>
</evidence>
<dbReference type="AlphaFoldDB" id="A0A5C6E4K0"/>
<dbReference type="Gene3D" id="1.20.120.350">
    <property type="entry name" value="Voltage-gated potassium channels. Chain C"/>
    <property type="match status" value="1"/>
</dbReference>
<keyword evidence="2 6" id="KW-0812">Transmembrane</keyword>
<evidence type="ECO:0000256" key="6">
    <source>
        <dbReference type="SAM" id="Phobius"/>
    </source>
</evidence>
<dbReference type="OrthoDB" id="210533at2"/>
<dbReference type="Proteomes" id="UP000315471">
    <property type="component" value="Unassembled WGS sequence"/>
</dbReference>
<name>A0A5C6E4K0_9BACT</name>
<sequence>MSQKNAKLLWIAVHTAPVMFWLALIFLVCQAVLIVIWVDVPNLRENLSANVSEPVISSGAGMVTIESFAIRLMQLIWPIVIAESIFHWLTRPWNRQTRSFHFFSLLIAICPSLRMCAKSLQMGERIWLPSLGWRKADARMRRRLERRFSMPMIGIALLIMPVLIVEWFMKTQVADYRWLRFALHFSTGMIWFCFAAEFILMVSLAEKKFQYCRKHWIDLAIIILPLFSFLRSLRLLRATGITKLVRLSQLNQVARMYRLRGTAMRVARAMVLLDLIERMLHTSPEKSLIKLRRQHDELENQVKLIRRKIRRLEREIELSQLTASEEAENA</sequence>
<keyword evidence="4 6" id="KW-0472">Membrane</keyword>
<dbReference type="InterPro" id="IPR027359">
    <property type="entry name" value="Volt_channel_dom_sf"/>
</dbReference>
<feature type="transmembrane region" description="Helical" evidence="6">
    <location>
        <begin position="20"/>
        <end position="38"/>
    </location>
</feature>
<feature type="transmembrane region" description="Helical" evidence="6">
    <location>
        <begin position="68"/>
        <end position="88"/>
    </location>
</feature>
<feature type="transmembrane region" description="Helical" evidence="6">
    <location>
        <begin position="181"/>
        <end position="204"/>
    </location>
</feature>
<keyword evidence="8" id="KW-1185">Reference proteome</keyword>
<gene>
    <name evidence="7" type="ORF">Q31b_24530</name>
</gene>
<accession>A0A5C6E4K0</accession>
<evidence type="ECO:0000313" key="7">
    <source>
        <dbReference type="EMBL" id="TWU43414.1"/>
    </source>
</evidence>
<dbReference type="EMBL" id="SJPY01000003">
    <property type="protein sequence ID" value="TWU43414.1"/>
    <property type="molecule type" value="Genomic_DNA"/>
</dbReference>
<keyword evidence="5" id="KW-0175">Coiled coil</keyword>
<evidence type="ECO:0008006" key="9">
    <source>
        <dbReference type="Google" id="ProtNLM"/>
    </source>
</evidence>
<evidence type="ECO:0000256" key="1">
    <source>
        <dbReference type="ARBA" id="ARBA00004141"/>
    </source>
</evidence>
<evidence type="ECO:0000256" key="3">
    <source>
        <dbReference type="ARBA" id="ARBA00022989"/>
    </source>
</evidence>
<comment type="subcellular location">
    <subcellularLocation>
        <location evidence="1">Membrane</location>
        <topology evidence="1">Multi-pass membrane protein</topology>
    </subcellularLocation>
</comment>
<feature type="coiled-coil region" evidence="5">
    <location>
        <begin position="288"/>
        <end position="329"/>
    </location>
</feature>
<evidence type="ECO:0000256" key="5">
    <source>
        <dbReference type="SAM" id="Coils"/>
    </source>
</evidence>
<protein>
    <recommendedName>
        <fullName evidence="9">Potassium channel protein</fullName>
    </recommendedName>
</protein>
<evidence type="ECO:0000256" key="4">
    <source>
        <dbReference type="ARBA" id="ARBA00023136"/>
    </source>
</evidence>
<proteinExistence type="predicted"/>